<proteinExistence type="predicted"/>
<organism evidence="2 3">
    <name type="scientific">Aurantimonas aggregata</name>
    <dbReference type="NCBI Taxonomy" id="2047720"/>
    <lineage>
        <taxon>Bacteria</taxon>
        <taxon>Pseudomonadati</taxon>
        <taxon>Pseudomonadota</taxon>
        <taxon>Alphaproteobacteria</taxon>
        <taxon>Hyphomicrobiales</taxon>
        <taxon>Aurantimonadaceae</taxon>
        <taxon>Aurantimonas</taxon>
    </lineage>
</organism>
<dbReference type="RefSeq" id="WP_163042853.1">
    <property type="nucleotide sequence ID" value="NZ_JAAAMJ010000002.1"/>
</dbReference>
<evidence type="ECO:0000256" key="1">
    <source>
        <dbReference type="SAM" id="MobiDB-lite"/>
    </source>
</evidence>
<keyword evidence="3" id="KW-1185">Reference proteome</keyword>
<evidence type="ECO:0000313" key="2">
    <source>
        <dbReference type="EMBL" id="NDV86112.1"/>
    </source>
</evidence>
<feature type="region of interest" description="Disordered" evidence="1">
    <location>
        <begin position="1"/>
        <end position="75"/>
    </location>
</feature>
<protein>
    <submittedName>
        <fullName evidence="2">Uncharacterized protein</fullName>
    </submittedName>
</protein>
<gene>
    <name evidence="2" type="ORF">GTW51_05280</name>
</gene>
<feature type="compositionally biased region" description="Polar residues" evidence="1">
    <location>
        <begin position="1"/>
        <end position="12"/>
    </location>
</feature>
<feature type="compositionally biased region" description="Basic and acidic residues" evidence="1">
    <location>
        <begin position="13"/>
        <end position="39"/>
    </location>
</feature>
<dbReference type="AlphaFoldDB" id="A0A6L9MEW7"/>
<reference evidence="2 3" key="1">
    <citation type="submission" date="2020-01" db="EMBL/GenBank/DDBJ databases">
        <title>Genomes of bacteria type strains.</title>
        <authorList>
            <person name="Chen J."/>
            <person name="Zhu S."/>
            <person name="Chen J."/>
        </authorList>
    </citation>
    <scope>NUCLEOTIDE SEQUENCE [LARGE SCALE GENOMIC DNA]</scope>
    <source>
        <strain evidence="2 3">KCTC 52919</strain>
    </source>
</reference>
<feature type="compositionally biased region" description="Acidic residues" evidence="1">
    <location>
        <begin position="40"/>
        <end position="57"/>
    </location>
</feature>
<evidence type="ECO:0000313" key="3">
    <source>
        <dbReference type="Proteomes" id="UP000476332"/>
    </source>
</evidence>
<dbReference type="EMBL" id="JAAAMJ010000002">
    <property type="protein sequence ID" value="NDV86112.1"/>
    <property type="molecule type" value="Genomic_DNA"/>
</dbReference>
<sequence length="75" mass="8264">MTTLQQQATDNTGPRDRSQEGVDKGVERETPDTDKRSAEDIEEGLMTDEEELDEALDETFPASDPVSPSRIDGPI</sequence>
<dbReference type="Proteomes" id="UP000476332">
    <property type="component" value="Unassembled WGS sequence"/>
</dbReference>
<accession>A0A6L9MEW7</accession>
<name>A0A6L9MEW7_9HYPH</name>
<comment type="caution">
    <text evidence="2">The sequence shown here is derived from an EMBL/GenBank/DDBJ whole genome shotgun (WGS) entry which is preliminary data.</text>
</comment>